<organism evidence="1 2">
    <name type="scientific">Proteobacteria bacterium 228</name>
    <dbReference type="NCBI Taxonomy" id="2083153"/>
    <lineage>
        <taxon>Bacteria</taxon>
        <taxon>Pseudomonadati</taxon>
        <taxon>Pseudomonadota</taxon>
    </lineage>
</organism>
<reference evidence="1 2" key="1">
    <citation type="submission" date="2018-02" db="EMBL/GenBank/DDBJ databases">
        <title>novel marine gammaproteobacteria from coastal saline agro ecosystem.</title>
        <authorList>
            <person name="Krishnan R."/>
            <person name="Ramesh Kumar N."/>
        </authorList>
    </citation>
    <scope>NUCLEOTIDE SEQUENCE [LARGE SCALE GENOMIC DNA]</scope>
    <source>
        <strain evidence="1 2">228</strain>
    </source>
</reference>
<accession>A0A2S5KHH0</accession>
<proteinExistence type="predicted"/>
<sequence length="108" mass="11920">MMGYRYEVTVRPISDRNGPVAEGVALTFEVENKEDIIAIAERAQQRGDLNFGQNDSRAFAIGLKLFSEVMLKHRDNPIFAPLSGAFREFMMGLKRGGGGRPGGGFRRG</sequence>
<evidence type="ECO:0000313" key="1">
    <source>
        <dbReference type="EMBL" id="PPC74267.1"/>
    </source>
</evidence>
<gene>
    <name evidence="1" type="ORF">C4K68_26805</name>
</gene>
<dbReference type="EMBL" id="PRLP01000154">
    <property type="protein sequence ID" value="PPC74267.1"/>
    <property type="molecule type" value="Genomic_DNA"/>
</dbReference>
<dbReference type="OrthoDB" id="119700at2"/>
<dbReference type="InterPro" id="IPR038194">
    <property type="entry name" value="DUF3861_sf"/>
</dbReference>
<protein>
    <submittedName>
        <fullName evidence="1">DUF3861 domain-containing protein</fullName>
    </submittedName>
</protein>
<comment type="caution">
    <text evidence="1">The sequence shown here is derived from an EMBL/GenBank/DDBJ whole genome shotgun (WGS) entry which is preliminary data.</text>
</comment>
<dbReference type="Gene3D" id="3.10.20.850">
    <property type="entry name" value="Protein of unknown function DUF3861"/>
    <property type="match status" value="1"/>
</dbReference>
<dbReference type="InterPro" id="IPR024476">
    <property type="entry name" value="DUF3861"/>
</dbReference>
<name>A0A2S5KHH0_9PROT</name>
<dbReference type="Pfam" id="PF12977">
    <property type="entry name" value="DUF3861"/>
    <property type="match status" value="1"/>
</dbReference>
<dbReference type="Proteomes" id="UP000238196">
    <property type="component" value="Unassembled WGS sequence"/>
</dbReference>
<evidence type="ECO:0000313" key="2">
    <source>
        <dbReference type="Proteomes" id="UP000238196"/>
    </source>
</evidence>
<dbReference type="AlphaFoldDB" id="A0A2S5KHH0"/>